<organism evidence="2 3">
    <name type="scientific">Phaeobacter gallaeciensis</name>
    <dbReference type="NCBI Taxonomy" id="60890"/>
    <lineage>
        <taxon>Bacteria</taxon>
        <taxon>Pseudomonadati</taxon>
        <taxon>Pseudomonadota</taxon>
        <taxon>Alphaproteobacteria</taxon>
        <taxon>Rhodobacterales</taxon>
        <taxon>Roseobacteraceae</taxon>
        <taxon>Phaeobacter</taxon>
    </lineage>
</organism>
<proteinExistence type="predicted"/>
<protein>
    <submittedName>
        <fullName evidence="2">Uncharacterized protein</fullName>
    </submittedName>
</protein>
<feature type="transmembrane region" description="Helical" evidence="1">
    <location>
        <begin position="45"/>
        <end position="71"/>
    </location>
</feature>
<gene>
    <name evidence="2" type="ORF">PXK24_13580</name>
</gene>
<dbReference type="RefSeq" id="WP_274839816.1">
    <property type="nucleotide sequence ID" value="NZ_JARCJF010000006.1"/>
</dbReference>
<keyword evidence="1" id="KW-0472">Membrane</keyword>
<feature type="transmembrane region" description="Helical" evidence="1">
    <location>
        <begin position="6"/>
        <end position="24"/>
    </location>
</feature>
<name>A0ABD4XBK4_9RHOB</name>
<comment type="caution">
    <text evidence="2">The sequence shown here is derived from an EMBL/GenBank/DDBJ whole genome shotgun (WGS) entry which is preliminary data.</text>
</comment>
<dbReference type="AlphaFoldDB" id="A0ABD4XBK4"/>
<dbReference type="EMBL" id="JARCJK010000006">
    <property type="protein sequence ID" value="MDE4166724.1"/>
    <property type="molecule type" value="Genomic_DNA"/>
</dbReference>
<reference evidence="2 3" key="1">
    <citation type="submission" date="2023-02" db="EMBL/GenBank/DDBJ databases">
        <title>Population genomics of bacteria associated with diatom.</title>
        <authorList>
            <person name="Xie J."/>
            <person name="Wang H."/>
        </authorList>
    </citation>
    <scope>NUCLEOTIDE SEQUENCE [LARGE SCALE GENOMIC DNA]</scope>
    <source>
        <strain evidence="2 3">PT47_8</strain>
    </source>
</reference>
<dbReference type="Proteomes" id="UP001218364">
    <property type="component" value="Unassembled WGS sequence"/>
</dbReference>
<evidence type="ECO:0000256" key="1">
    <source>
        <dbReference type="SAM" id="Phobius"/>
    </source>
</evidence>
<evidence type="ECO:0000313" key="2">
    <source>
        <dbReference type="EMBL" id="MDE4166724.1"/>
    </source>
</evidence>
<evidence type="ECO:0000313" key="3">
    <source>
        <dbReference type="Proteomes" id="UP001218364"/>
    </source>
</evidence>
<keyword evidence="1" id="KW-1133">Transmembrane helix</keyword>
<feature type="transmembrane region" description="Helical" evidence="1">
    <location>
        <begin position="106"/>
        <end position="126"/>
    </location>
</feature>
<sequence length="128" mass="14556">MSIPGIPFLIGIFGFCYLILALQVNSSFPPFYEKGDIEKEMKLDLPYMMAVFVLLVASALLPYLFVLFGLVSGWFGVRIRQRVQKRTRGPLPWLLNPLTIGVINRWPMLLFDAWTIGLAALMVIVMTF</sequence>
<keyword evidence="1" id="KW-0812">Transmembrane</keyword>
<accession>A0ABD4XBK4</accession>